<evidence type="ECO:0000313" key="1">
    <source>
        <dbReference type="EMBL" id="KAH3721467.1"/>
    </source>
</evidence>
<proteinExistence type="predicted"/>
<dbReference type="AlphaFoldDB" id="A0A9D4CC67"/>
<sequence>MLVGSQLVPPMRSMSSANLKLEMGLLPMETAFFKVNEVVEELTLVLHVILNDDSAAEDLFHCVPFNSESSLLFGQQFLGFFFKRLRMMHTKTLLGCC</sequence>
<keyword evidence="2" id="KW-1185">Reference proteome</keyword>
<dbReference type="EMBL" id="JAIWYP010000013">
    <property type="protein sequence ID" value="KAH3721467.1"/>
    <property type="molecule type" value="Genomic_DNA"/>
</dbReference>
<organism evidence="1 2">
    <name type="scientific">Dreissena polymorpha</name>
    <name type="common">Zebra mussel</name>
    <name type="synonym">Mytilus polymorpha</name>
    <dbReference type="NCBI Taxonomy" id="45954"/>
    <lineage>
        <taxon>Eukaryota</taxon>
        <taxon>Metazoa</taxon>
        <taxon>Spiralia</taxon>
        <taxon>Lophotrochozoa</taxon>
        <taxon>Mollusca</taxon>
        <taxon>Bivalvia</taxon>
        <taxon>Autobranchia</taxon>
        <taxon>Heteroconchia</taxon>
        <taxon>Euheterodonta</taxon>
        <taxon>Imparidentia</taxon>
        <taxon>Neoheterodontei</taxon>
        <taxon>Myida</taxon>
        <taxon>Dreissenoidea</taxon>
        <taxon>Dreissenidae</taxon>
        <taxon>Dreissena</taxon>
    </lineage>
</organism>
<reference evidence="1" key="1">
    <citation type="journal article" date="2019" name="bioRxiv">
        <title>The Genome of the Zebra Mussel, Dreissena polymorpha: A Resource for Invasive Species Research.</title>
        <authorList>
            <person name="McCartney M.A."/>
            <person name="Auch B."/>
            <person name="Kono T."/>
            <person name="Mallez S."/>
            <person name="Zhang Y."/>
            <person name="Obille A."/>
            <person name="Becker A."/>
            <person name="Abrahante J.E."/>
            <person name="Garbe J."/>
            <person name="Badalamenti J.P."/>
            <person name="Herman A."/>
            <person name="Mangelson H."/>
            <person name="Liachko I."/>
            <person name="Sullivan S."/>
            <person name="Sone E.D."/>
            <person name="Koren S."/>
            <person name="Silverstein K.A.T."/>
            <person name="Beckman K.B."/>
            <person name="Gohl D.M."/>
        </authorList>
    </citation>
    <scope>NUCLEOTIDE SEQUENCE</scope>
    <source>
        <strain evidence="1">Duluth1</strain>
        <tissue evidence="1">Whole animal</tissue>
    </source>
</reference>
<comment type="caution">
    <text evidence="1">The sequence shown here is derived from an EMBL/GenBank/DDBJ whole genome shotgun (WGS) entry which is preliminary data.</text>
</comment>
<name>A0A9D4CC67_DREPO</name>
<accession>A0A9D4CC67</accession>
<evidence type="ECO:0000313" key="2">
    <source>
        <dbReference type="Proteomes" id="UP000828390"/>
    </source>
</evidence>
<reference evidence="1" key="2">
    <citation type="submission" date="2020-11" db="EMBL/GenBank/DDBJ databases">
        <authorList>
            <person name="McCartney M.A."/>
            <person name="Auch B."/>
            <person name="Kono T."/>
            <person name="Mallez S."/>
            <person name="Becker A."/>
            <person name="Gohl D.M."/>
            <person name="Silverstein K.A.T."/>
            <person name="Koren S."/>
            <person name="Bechman K.B."/>
            <person name="Herman A."/>
            <person name="Abrahante J.E."/>
            <person name="Garbe J."/>
        </authorList>
    </citation>
    <scope>NUCLEOTIDE SEQUENCE</scope>
    <source>
        <strain evidence="1">Duluth1</strain>
        <tissue evidence="1">Whole animal</tissue>
    </source>
</reference>
<protein>
    <submittedName>
        <fullName evidence="1">Uncharacterized protein</fullName>
    </submittedName>
</protein>
<gene>
    <name evidence="1" type="ORF">DPMN_064394</name>
</gene>
<dbReference type="Proteomes" id="UP000828390">
    <property type="component" value="Unassembled WGS sequence"/>
</dbReference>